<keyword evidence="10" id="KW-0479">Metal-binding</keyword>
<keyword evidence="3 10" id="KW-0812">Transmembrane</keyword>
<keyword evidence="10" id="KW-0406">Ion transport</keyword>
<evidence type="ECO:0000256" key="6">
    <source>
        <dbReference type="ARBA" id="ARBA00023303"/>
    </source>
</evidence>
<keyword evidence="2 10" id="KW-1003">Cell membrane</keyword>
<gene>
    <name evidence="10" type="primary">fluC</name>
    <name evidence="10" type="synonym">crcB</name>
    <name evidence="11" type="ORF">JOD45_001793</name>
</gene>
<evidence type="ECO:0000256" key="2">
    <source>
        <dbReference type="ARBA" id="ARBA00022475"/>
    </source>
</evidence>
<evidence type="ECO:0000313" key="11">
    <source>
        <dbReference type="EMBL" id="MBM7645575.1"/>
    </source>
</evidence>
<feature type="binding site" evidence="10">
    <location>
        <position position="77"/>
    </location>
    <ligand>
        <name>Na(+)</name>
        <dbReference type="ChEBI" id="CHEBI:29101"/>
        <note>structural</note>
    </ligand>
</feature>
<keyword evidence="10" id="KW-0915">Sodium</keyword>
<evidence type="ECO:0000256" key="5">
    <source>
        <dbReference type="ARBA" id="ARBA00023136"/>
    </source>
</evidence>
<feature type="transmembrane region" description="Helical" evidence="10">
    <location>
        <begin position="5"/>
        <end position="24"/>
    </location>
</feature>
<feature type="transmembrane region" description="Helical" evidence="10">
    <location>
        <begin position="96"/>
        <end position="117"/>
    </location>
</feature>
<keyword evidence="6 10" id="KW-0407">Ion channel</keyword>
<feature type="binding site" evidence="10">
    <location>
        <position position="74"/>
    </location>
    <ligand>
        <name>Na(+)</name>
        <dbReference type="ChEBI" id="CHEBI:29101"/>
        <note>structural</note>
    </ligand>
</feature>
<keyword evidence="4 10" id="KW-1133">Transmembrane helix</keyword>
<dbReference type="Proteomes" id="UP000808914">
    <property type="component" value="Unassembled WGS sequence"/>
</dbReference>
<keyword evidence="10" id="KW-0813">Transport</keyword>
<evidence type="ECO:0000256" key="3">
    <source>
        <dbReference type="ARBA" id="ARBA00022692"/>
    </source>
</evidence>
<dbReference type="PANTHER" id="PTHR28259">
    <property type="entry name" value="FLUORIDE EXPORT PROTEIN 1-RELATED"/>
    <property type="match status" value="1"/>
</dbReference>
<evidence type="ECO:0000256" key="7">
    <source>
        <dbReference type="ARBA" id="ARBA00035120"/>
    </source>
</evidence>
<comment type="subcellular location">
    <subcellularLocation>
        <location evidence="1 10">Cell membrane</location>
        <topology evidence="1 10">Multi-pass membrane protein</topology>
    </subcellularLocation>
</comment>
<proteinExistence type="inferred from homology"/>
<accession>A0ABS2PZU9</accession>
<comment type="catalytic activity">
    <reaction evidence="8">
        <text>fluoride(in) = fluoride(out)</text>
        <dbReference type="Rhea" id="RHEA:76159"/>
        <dbReference type="ChEBI" id="CHEBI:17051"/>
    </reaction>
    <physiologicalReaction direction="left-to-right" evidence="8">
        <dbReference type="Rhea" id="RHEA:76160"/>
    </physiologicalReaction>
</comment>
<protein>
    <recommendedName>
        <fullName evidence="10">Fluoride-specific ion channel FluC</fullName>
    </recommendedName>
</protein>
<feature type="transmembrane region" description="Helical" evidence="10">
    <location>
        <begin position="30"/>
        <end position="52"/>
    </location>
</feature>
<dbReference type="HAMAP" id="MF_00454">
    <property type="entry name" value="FluC"/>
    <property type="match status" value="1"/>
</dbReference>
<dbReference type="NCBIfam" id="TIGR00494">
    <property type="entry name" value="crcB"/>
    <property type="match status" value="1"/>
</dbReference>
<evidence type="ECO:0000256" key="9">
    <source>
        <dbReference type="ARBA" id="ARBA00049940"/>
    </source>
</evidence>
<keyword evidence="12" id="KW-1185">Reference proteome</keyword>
<dbReference type="PANTHER" id="PTHR28259:SF1">
    <property type="entry name" value="FLUORIDE EXPORT PROTEIN 1-RELATED"/>
    <property type="match status" value="1"/>
</dbReference>
<reference evidence="11 12" key="1">
    <citation type="submission" date="2021-01" db="EMBL/GenBank/DDBJ databases">
        <title>Genomic Encyclopedia of Type Strains, Phase IV (KMG-IV): sequencing the most valuable type-strain genomes for metagenomic binning, comparative biology and taxonomic classification.</title>
        <authorList>
            <person name="Goeker M."/>
        </authorList>
    </citation>
    <scope>NUCLEOTIDE SEQUENCE [LARGE SCALE GENOMIC DNA]</scope>
    <source>
        <strain evidence="11 12">DSM 28236</strain>
    </source>
</reference>
<dbReference type="Pfam" id="PF02537">
    <property type="entry name" value="CRCB"/>
    <property type="match status" value="1"/>
</dbReference>
<comment type="similarity">
    <text evidence="7 10">Belongs to the fluoride channel Fluc/FEX (TC 1.A.43) family.</text>
</comment>
<evidence type="ECO:0000256" key="8">
    <source>
        <dbReference type="ARBA" id="ARBA00035585"/>
    </source>
</evidence>
<feature type="transmembrane region" description="Helical" evidence="10">
    <location>
        <begin position="64"/>
        <end position="84"/>
    </location>
</feature>
<evidence type="ECO:0000256" key="4">
    <source>
        <dbReference type="ARBA" id="ARBA00022989"/>
    </source>
</evidence>
<evidence type="ECO:0000256" key="10">
    <source>
        <dbReference type="HAMAP-Rule" id="MF_00454"/>
    </source>
</evidence>
<sequence length="131" mass="14165">MIYWYVGIGGIIGALLRYGVSLAFNSFWSGVFPMATLTTNLLGSCVLGWLTSYLSKNKRLSKELYTGLGTGIIGSFTTFSTFSVETVKLMENAHLGLAFLYVMVSLFGGLLLSYAGYRAGEKMLQRTGGAS</sequence>
<evidence type="ECO:0000313" key="12">
    <source>
        <dbReference type="Proteomes" id="UP000808914"/>
    </source>
</evidence>
<keyword evidence="5 10" id="KW-0472">Membrane</keyword>
<comment type="activity regulation">
    <text evidence="10">Na(+) is not transported, but it plays an essential structural role and its presence is essential for fluoride channel function.</text>
</comment>
<name>A0ABS2PZU9_9BACL</name>
<dbReference type="EMBL" id="JAFBER010000010">
    <property type="protein sequence ID" value="MBM7645575.1"/>
    <property type="molecule type" value="Genomic_DNA"/>
</dbReference>
<dbReference type="RefSeq" id="WP_205003513.1">
    <property type="nucleotide sequence ID" value="NZ_JAFBER010000010.1"/>
</dbReference>
<organism evidence="11 12">
    <name type="scientific">Scopulibacillus daqui</name>
    <dbReference type="NCBI Taxonomy" id="1469162"/>
    <lineage>
        <taxon>Bacteria</taxon>
        <taxon>Bacillati</taxon>
        <taxon>Bacillota</taxon>
        <taxon>Bacilli</taxon>
        <taxon>Bacillales</taxon>
        <taxon>Sporolactobacillaceae</taxon>
        <taxon>Scopulibacillus</taxon>
    </lineage>
</organism>
<evidence type="ECO:0000256" key="1">
    <source>
        <dbReference type="ARBA" id="ARBA00004651"/>
    </source>
</evidence>
<dbReference type="InterPro" id="IPR003691">
    <property type="entry name" value="FluC"/>
</dbReference>
<comment type="caution">
    <text evidence="11">The sequence shown here is derived from an EMBL/GenBank/DDBJ whole genome shotgun (WGS) entry which is preliminary data.</text>
</comment>
<comment type="function">
    <text evidence="9 10">Fluoride-specific ion channel. Important for reducing fluoride concentration in the cell, thus reducing its toxicity.</text>
</comment>